<dbReference type="Pfam" id="PF01656">
    <property type="entry name" value="CbiA"/>
    <property type="match status" value="1"/>
</dbReference>
<dbReference type="InterPro" id="IPR050625">
    <property type="entry name" value="ParA/MinD_ATPase"/>
</dbReference>
<comment type="caution">
    <text evidence="4">The sequence shown here is derived from an EMBL/GenBank/DDBJ whole genome shotgun (WGS) entry which is preliminary data.</text>
</comment>
<dbReference type="RefSeq" id="WP_212009235.1">
    <property type="nucleotide sequence ID" value="NZ_JAAFYZ010000032.1"/>
</dbReference>
<feature type="domain" description="CobQ/CobB/MinD/ParA nucleotide binding" evidence="3">
    <location>
        <begin position="7"/>
        <end position="115"/>
    </location>
</feature>
<dbReference type="PANTHER" id="PTHR43384:SF6">
    <property type="entry name" value="SEPTUM SITE-DETERMINING PROTEIN MIND HOMOLOG, CHLOROPLASTIC"/>
    <property type="match status" value="1"/>
</dbReference>
<keyword evidence="2" id="KW-0067">ATP-binding</keyword>
<evidence type="ECO:0000256" key="1">
    <source>
        <dbReference type="ARBA" id="ARBA00022741"/>
    </source>
</evidence>
<protein>
    <submittedName>
        <fullName evidence="4">ParA family protein</fullName>
    </submittedName>
</protein>
<evidence type="ECO:0000259" key="3">
    <source>
        <dbReference type="Pfam" id="PF01656"/>
    </source>
</evidence>
<keyword evidence="1" id="KW-0547">Nucleotide-binding</keyword>
<reference evidence="4 5" key="1">
    <citation type="submission" date="2020-02" db="EMBL/GenBank/DDBJ databases">
        <title>Acidophilic actinobacteria isolated from forest soil.</title>
        <authorList>
            <person name="Golinska P."/>
        </authorList>
    </citation>
    <scope>NUCLEOTIDE SEQUENCE [LARGE SCALE GENOMIC DNA]</scope>
    <source>
        <strain evidence="4 5">NL8</strain>
    </source>
</reference>
<name>A0ABS5KNL7_9ACTN</name>
<sequence>MLIFSSSDKGGTGRSVTSCNLAYRLSLLGQDVAYLDFDFGSPTAGAIFEIPTLERGTRNGGLHSYIRGRATEPVRADIRTTTERQVLKERPPGSGKLTLFPGDVGGAEFSLTNEHIKKAAELFQTVEREFDVCIVDLSAGRSSALDMSLQAISPKNRPKKAEAVRWLLFHRWTTQHVIAASGLLLEENGILSCALAAGFARREFLRLVRTIRTAVPDASAFGKKTTAEQDAWLSRSDDILKTLAKSRGLGLDMLAGTTPLEPMLLWREQVIMDVDVKRRLADKATTQAFEELANKLIDDEAWEGFER</sequence>
<evidence type="ECO:0000256" key="2">
    <source>
        <dbReference type="ARBA" id="ARBA00022840"/>
    </source>
</evidence>
<dbReference type="Proteomes" id="UP000730482">
    <property type="component" value="Unassembled WGS sequence"/>
</dbReference>
<dbReference type="InterPro" id="IPR002586">
    <property type="entry name" value="CobQ/CobB/MinD/ParA_Nub-bd_dom"/>
</dbReference>
<organism evidence="4 5">
    <name type="scientific">Catenulispora pinistramenti</name>
    <dbReference type="NCBI Taxonomy" id="2705254"/>
    <lineage>
        <taxon>Bacteria</taxon>
        <taxon>Bacillati</taxon>
        <taxon>Actinomycetota</taxon>
        <taxon>Actinomycetes</taxon>
        <taxon>Catenulisporales</taxon>
        <taxon>Catenulisporaceae</taxon>
        <taxon>Catenulispora</taxon>
    </lineage>
</organism>
<keyword evidence="5" id="KW-1185">Reference proteome</keyword>
<dbReference type="Gene3D" id="3.40.50.300">
    <property type="entry name" value="P-loop containing nucleotide triphosphate hydrolases"/>
    <property type="match status" value="1"/>
</dbReference>
<evidence type="ECO:0000313" key="4">
    <source>
        <dbReference type="EMBL" id="MBS2547653.1"/>
    </source>
</evidence>
<evidence type="ECO:0000313" key="5">
    <source>
        <dbReference type="Proteomes" id="UP000730482"/>
    </source>
</evidence>
<gene>
    <name evidence="4" type="ORF">KGQ19_12300</name>
</gene>
<dbReference type="InterPro" id="IPR027417">
    <property type="entry name" value="P-loop_NTPase"/>
</dbReference>
<dbReference type="EMBL" id="JAAFYZ010000032">
    <property type="protein sequence ID" value="MBS2547653.1"/>
    <property type="molecule type" value="Genomic_DNA"/>
</dbReference>
<accession>A0ABS5KNL7</accession>
<proteinExistence type="predicted"/>
<dbReference type="NCBIfam" id="NF040564">
    <property type="entry name" value="SCO2523_fam"/>
    <property type="match status" value="1"/>
</dbReference>
<dbReference type="PANTHER" id="PTHR43384">
    <property type="entry name" value="SEPTUM SITE-DETERMINING PROTEIN MIND HOMOLOG, CHLOROPLASTIC-RELATED"/>
    <property type="match status" value="1"/>
</dbReference>
<dbReference type="SUPFAM" id="SSF52540">
    <property type="entry name" value="P-loop containing nucleoside triphosphate hydrolases"/>
    <property type="match status" value="1"/>
</dbReference>